<protein>
    <submittedName>
        <fullName evidence="3">Uncharacterized protein LOC106468914</fullName>
    </submittedName>
</protein>
<organism evidence="2 3">
    <name type="scientific">Limulus polyphemus</name>
    <name type="common">Atlantic horseshoe crab</name>
    <dbReference type="NCBI Taxonomy" id="6850"/>
    <lineage>
        <taxon>Eukaryota</taxon>
        <taxon>Metazoa</taxon>
        <taxon>Ecdysozoa</taxon>
        <taxon>Arthropoda</taxon>
        <taxon>Chelicerata</taxon>
        <taxon>Merostomata</taxon>
        <taxon>Xiphosura</taxon>
        <taxon>Limulidae</taxon>
        <taxon>Limulus</taxon>
    </lineage>
</organism>
<feature type="compositionally biased region" description="Basic and acidic residues" evidence="1">
    <location>
        <begin position="99"/>
        <end position="124"/>
    </location>
</feature>
<proteinExistence type="predicted"/>
<reference evidence="3" key="1">
    <citation type="submission" date="2025-08" db="UniProtKB">
        <authorList>
            <consortium name="RefSeq"/>
        </authorList>
    </citation>
    <scope>IDENTIFICATION</scope>
    <source>
        <tissue evidence="3">Muscle</tissue>
    </source>
</reference>
<dbReference type="RefSeq" id="XP_013784820.1">
    <property type="nucleotide sequence ID" value="XM_013929366.2"/>
</dbReference>
<evidence type="ECO:0000313" key="3">
    <source>
        <dbReference type="RefSeq" id="XP_013784820.1"/>
    </source>
</evidence>
<feature type="compositionally biased region" description="Basic and acidic residues" evidence="1">
    <location>
        <begin position="199"/>
        <end position="208"/>
    </location>
</feature>
<feature type="region of interest" description="Disordered" evidence="1">
    <location>
        <begin position="199"/>
        <end position="248"/>
    </location>
</feature>
<evidence type="ECO:0000256" key="1">
    <source>
        <dbReference type="SAM" id="MobiDB-lite"/>
    </source>
</evidence>
<gene>
    <name evidence="3" type="primary">LOC106468914</name>
</gene>
<accession>A0ABM1BM69</accession>
<dbReference type="GeneID" id="106468914"/>
<dbReference type="Proteomes" id="UP000694941">
    <property type="component" value="Unplaced"/>
</dbReference>
<feature type="region of interest" description="Disordered" evidence="1">
    <location>
        <begin position="58"/>
        <end position="124"/>
    </location>
</feature>
<name>A0ABM1BM69_LIMPO</name>
<feature type="compositionally biased region" description="Polar residues" evidence="1">
    <location>
        <begin position="232"/>
        <end position="243"/>
    </location>
</feature>
<keyword evidence="2" id="KW-1185">Reference proteome</keyword>
<feature type="compositionally biased region" description="Polar residues" evidence="1">
    <location>
        <begin position="209"/>
        <end position="225"/>
    </location>
</feature>
<feature type="compositionally biased region" description="Basic and acidic residues" evidence="1">
    <location>
        <begin position="58"/>
        <end position="79"/>
    </location>
</feature>
<evidence type="ECO:0000313" key="2">
    <source>
        <dbReference type="Proteomes" id="UP000694941"/>
    </source>
</evidence>
<sequence length="447" mass="50818">MGNEVEQLAQLRNPHGNEVAFMETEHSHTKDINGHQQASKTKESVALENNRLLTHWKQTEEMNKEPSERKPHISTKTEVDIPSLAIHRTNVQSNDDSDMDRVNSEQKKDTLGWKEPETREKTEDFDTKYSGLQYSPADLADYIMRTDDEKGVAMAIDELLTEGLMTREQAISYLQDVKTELTYMRKQYEQARHLEEISEEVKTKKGQEETVQYSKPKQQGLSTQGDKLPNTLVHNKSPTATPTEESKITVPTAAMRTKSNSEPLGVYQTSVLRSPSERQKIAINEPVEQQPEVDMAMIINKLRAAGSLYEEYTLKEIIYQLAKDMFEQSILRGNPSAEDALSRFSSFLETQVATNKISREMEQTILDIMSTALIDSLREYPDFMRMNKKSPYANSNYNQQMETKHTENLQNSIEKTKNLSSFTGKSGLGKAATVTNGQTIKRAVAHQ</sequence>